<dbReference type="HOGENOM" id="CLU_103539_0_0_1"/>
<reference evidence="2 3" key="1">
    <citation type="submission" date="2012-08" db="EMBL/GenBank/DDBJ databases">
        <title>Oryza genome evolution.</title>
        <authorList>
            <person name="Wing R.A."/>
        </authorList>
    </citation>
    <scope>NUCLEOTIDE SEQUENCE</scope>
</reference>
<dbReference type="Proteomes" id="UP000032180">
    <property type="component" value="Chromosome 2"/>
</dbReference>
<feature type="compositionally biased region" description="Polar residues" evidence="1">
    <location>
        <begin position="131"/>
        <end position="144"/>
    </location>
</feature>
<dbReference type="SUPFAM" id="SSF54928">
    <property type="entry name" value="RNA-binding domain, RBD"/>
    <property type="match status" value="1"/>
</dbReference>
<feature type="region of interest" description="Disordered" evidence="1">
    <location>
        <begin position="113"/>
        <end position="144"/>
    </location>
</feature>
<dbReference type="EnsemblPlants" id="LPERR02G00390.2">
    <property type="protein sequence ID" value="LPERR02G00390.2"/>
    <property type="gene ID" value="LPERR02G00390"/>
</dbReference>
<evidence type="ECO:0008006" key="4">
    <source>
        <dbReference type="Google" id="ProtNLM"/>
    </source>
</evidence>
<dbReference type="PANTHER" id="PTHR20957:SF0">
    <property type="entry name" value="RNA-BINDING PROTEIN 48"/>
    <property type="match status" value="1"/>
</dbReference>
<accession>A0A0D9VB47</accession>
<dbReference type="GO" id="GO:0005654">
    <property type="term" value="C:nucleoplasm"/>
    <property type="evidence" value="ECO:0007669"/>
    <property type="project" value="TreeGrafter"/>
</dbReference>
<dbReference type="InterPro" id="IPR039599">
    <property type="entry name" value="RBM48"/>
</dbReference>
<feature type="compositionally biased region" description="Polar residues" evidence="1">
    <location>
        <begin position="216"/>
        <end position="226"/>
    </location>
</feature>
<protein>
    <recommendedName>
        <fullName evidence="4">RNA-binding protein 48</fullName>
    </recommendedName>
</protein>
<feature type="region of interest" description="Disordered" evidence="1">
    <location>
        <begin position="216"/>
        <end position="239"/>
    </location>
</feature>
<name>A0A0D9VB47_9ORYZ</name>
<evidence type="ECO:0000256" key="1">
    <source>
        <dbReference type="SAM" id="MobiDB-lite"/>
    </source>
</evidence>
<dbReference type="GO" id="GO:0003676">
    <property type="term" value="F:nucleic acid binding"/>
    <property type="evidence" value="ECO:0007669"/>
    <property type="project" value="InterPro"/>
</dbReference>
<evidence type="ECO:0000313" key="2">
    <source>
        <dbReference type="EnsemblPlants" id="LPERR02G00390.2"/>
    </source>
</evidence>
<sequence length="239" mass="27327">MPRDAAAVRVYTVCDESKCAAAYPTLHLTHAPLFQIDFLIRSHRRCTPMDAEDCDPYTDVFFIKFSHVSNARFAKRKLDEYVFLGNRLQVSYAPQFETLLDTKEKLEVRRKEVLGRMKSSSGRPEGLSHYSPGQGSSAGNSHHQMSSNKSLYVSVCIFQTQHYHVPTKIWEYTKTLHASQIEDPIFSRVSSNKDYFPSKSMNATVNLVREKLDKIQSSTDNSNAVVTSKKPRTDNRRRI</sequence>
<keyword evidence="3" id="KW-1185">Reference proteome</keyword>
<dbReference type="AlphaFoldDB" id="A0A0D9VB47"/>
<evidence type="ECO:0000313" key="3">
    <source>
        <dbReference type="Proteomes" id="UP000032180"/>
    </source>
</evidence>
<organism evidence="2 3">
    <name type="scientific">Leersia perrieri</name>
    <dbReference type="NCBI Taxonomy" id="77586"/>
    <lineage>
        <taxon>Eukaryota</taxon>
        <taxon>Viridiplantae</taxon>
        <taxon>Streptophyta</taxon>
        <taxon>Embryophyta</taxon>
        <taxon>Tracheophyta</taxon>
        <taxon>Spermatophyta</taxon>
        <taxon>Magnoliopsida</taxon>
        <taxon>Liliopsida</taxon>
        <taxon>Poales</taxon>
        <taxon>Poaceae</taxon>
        <taxon>BOP clade</taxon>
        <taxon>Oryzoideae</taxon>
        <taxon>Oryzeae</taxon>
        <taxon>Oryzinae</taxon>
        <taxon>Leersia</taxon>
    </lineage>
</organism>
<dbReference type="Gramene" id="LPERR02G00390.2">
    <property type="protein sequence ID" value="LPERR02G00390.2"/>
    <property type="gene ID" value="LPERR02G00390"/>
</dbReference>
<proteinExistence type="predicted"/>
<dbReference type="InterPro" id="IPR035979">
    <property type="entry name" value="RBD_domain_sf"/>
</dbReference>
<reference evidence="3" key="2">
    <citation type="submission" date="2013-12" db="EMBL/GenBank/DDBJ databases">
        <authorList>
            <person name="Yu Y."/>
            <person name="Lee S."/>
            <person name="de Baynast K."/>
            <person name="Wissotski M."/>
            <person name="Liu L."/>
            <person name="Talag J."/>
            <person name="Goicoechea J."/>
            <person name="Angelova A."/>
            <person name="Jetty R."/>
            <person name="Kudrna D."/>
            <person name="Golser W."/>
            <person name="Rivera L."/>
            <person name="Zhang J."/>
            <person name="Wing R."/>
        </authorList>
    </citation>
    <scope>NUCLEOTIDE SEQUENCE</scope>
</reference>
<dbReference type="PANTHER" id="PTHR20957">
    <property type="entry name" value="RNA-BINDING PROTEIN 48"/>
    <property type="match status" value="1"/>
</dbReference>
<reference evidence="2" key="3">
    <citation type="submission" date="2015-04" db="UniProtKB">
        <authorList>
            <consortium name="EnsemblPlants"/>
        </authorList>
    </citation>
    <scope>IDENTIFICATION</scope>
</reference>